<evidence type="ECO:0000313" key="3">
    <source>
        <dbReference type="Proteomes" id="UP001165060"/>
    </source>
</evidence>
<accession>A0ABQ6M9B8</accession>
<proteinExistence type="predicted"/>
<name>A0ABQ6M9B8_9STRA</name>
<comment type="caution">
    <text evidence="2">The sequence shown here is derived from an EMBL/GenBank/DDBJ whole genome shotgun (WGS) entry which is preliminary data.</text>
</comment>
<gene>
    <name evidence="2" type="ORF">TeGR_g2065</name>
</gene>
<keyword evidence="3" id="KW-1185">Reference proteome</keyword>
<feature type="transmembrane region" description="Helical" evidence="1">
    <location>
        <begin position="46"/>
        <end position="69"/>
    </location>
</feature>
<evidence type="ECO:0000256" key="1">
    <source>
        <dbReference type="SAM" id="Phobius"/>
    </source>
</evidence>
<organism evidence="2 3">
    <name type="scientific">Tetraparma gracilis</name>
    <dbReference type="NCBI Taxonomy" id="2962635"/>
    <lineage>
        <taxon>Eukaryota</taxon>
        <taxon>Sar</taxon>
        <taxon>Stramenopiles</taxon>
        <taxon>Ochrophyta</taxon>
        <taxon>Bolidophyceae</taxon>
        <taxon>Parmales</taxon>
        <taxon>Triparmaceae</taxon>
        <taxon>Tetraparma</taxon>
    </lineage>
</organism>
<dbReference type="EMBL" id="BRYB01000072">
    <property type="protein sequence ID" value="GMI22102.1"/>
    <property type="molecule type" value="Genomic_DNA"/>
</dbReference>
<protein>
    <submittedName>
        <fullName evidence="2">Uncharacterized protein</fullName>
    </submittedName>
</protein>
<evidence type="ECO:0000313" key="2">
    <source>
        <dbReference type="EMBL" id="GMI22102.1"/>
    </source>
</evidence>
<sequence length="150" mass="16134">MGKSEKKQQLAKAQARGFYLPVFAASELLHYGLHLGVFGAGASRSFFLYSLSLAAFTYWQYAGILSAVASNVSAVGPKGVKGTFGGQKLPKPPVPGSRQIDLFFLGTAVKLLSLASLHALKLAWLLPLYVVYEAWGLLKMMRGAMPGRAQ</sequence>
<feature type="transmembrane region" description="Helical" evidence="1">
    <location>
        <begin position="111"/>
        <end position="132"/>
    </location>
</feature>
<keyword evidence="1" id="KW-0812">Transmembrane</keyword>
<keyword evidence="1" id="KW-1133">Transmembrane helix</keyword>
<reference evidence="2 3" key="1">
    <citation type="journal article" date="2023" name="Commun. Biol.">
        <title>Genome analysis of Parmales, the sister group of diatoms, reveals the evolutionary specialization of diatoms from phago-mixotrophs to photoautotrophs.</title>
        <authorList>
            <person name="Ban H."/>
            <person name="Sato S."/>
            <person name="Yoshikawa S."/>
            <person name="Yamada K."/>
            <person name="Nakamura Y."/>
            <person name="Ichinomiya M."/>
            <person name="Sato N."/>
            <person name="Blanc-Mathieu R."/>
            <person name="Endo H."/>
            <person name="Kuwata A."/>
            <person name="Ogata H."/>
        </authorList>
    </citation>
    <scope>NUCLEOTIDE SEQUENCE [LARGE SCALE GENOMIC DNA]</scope>
</reference>
<dbReference type="Proteomes" id="UP001165060">
    <property type="component" value="Unassembled WGS sequence"/>
</dbReference>
<keyword evidence="1" id="KW-0472">Membrane</keyword>